<dbReference type="InParanoid" id="A0A165CEP0"/>
<dbReference type="AlphaFoldDB" id="A0A165CEP0"/>
<organism evidence="1 2">
    <name type="scientific">Exidia glandulosa HHB12029</name>
    <dbReference type="NCBI Taxonomy" id="1314781"/>
    <lineage>
        <taxon>Eukaryota</taxon>
        <taxon>Fungi</taxon>
        <taxon>Dikarya</taxon>
        <taxon>Basidiomycota</taxon>
        <taxon>Agaricomycotina</taxon>
        <taxon>Agaricomycetes</taxon>
        <taxon>Auriculariales</taxon>
        <taxon>Exidiaceae</taxon>
        <taxon>Exidia</taxon>
    </lineage>
</organism>
<evidence type="ECO:0008006" key="3">
    <source>
        <dbReference type="Google" id="ProtNLM"/>
    </source>
</evidence>
<gene>
    <name evidence="1" type="ORF">EXIGLDRAFT_627168</name>
</gene>
<feature type="non-terminal residue" evidence="1">
    <location>
        <position position="274"/>
    </location>
</feature>
<dbReference type="Proteomes" id="UP000077266">
    <property type="component" value="Unassembled WGS sequence"/>
</dbReference>
<protein>
    <recommendedName>
        <fullName evidence="3">Reverse transcriptase zinc-binding domain-containing protein</fullName>
    </recommendedName>
</protein>
<dbReference type="OrthoDB" id="3253907at2759"/>
<reference evidence="1 2" key="1">
    <citation type="journal article" date="2016" name="Mol. Biol. Evol.">
        <title>Comparative Genomics of Early-Diverging Mushroom-Forming Fungi Provides Insights into the Origins of Lignocellulose Decay Capabilities.</title>
        <authorList>
            <person name="Nagy L.G."/>
            <person name="Riley R."/>
            <person name="Tritt A."/>
            <person name="Adam C."/>
            <person name="Daum C."/>
            <person name="Floudas D."/>
            <person name="Sun H."/>
            <person name="Yadav J.S."/>
            <person name="Pangilinan J."/>
            <person name="Larsson K.H."/>
            <person name="Matsuura K."/>
            <person name="Barry K."/>
            <person name="Labutti K."/>
            <person name="Kuo R."/>
            <person name="Ohm R.A."/>
            <person name="Bhattacharya S.S."/>
            <person name="Shirouzu T."/>
            <person name="Yoshinaga Y."/>
            <person name="Martin F.M."/>
            <person name="Grigoriev I.V."/>
            <person name="Hibbett D.S."/>
        </authorList>
    </citation>
    <scope>NUCLEOTIDE SEQUENCE [LARGE SCALE GENOMIC DNA]</scope>
    <source>
        <strain evidence="1 2">HHB12029</strain>
    </source>
</reference>
<name>A0A165CEP0_EXIGL</name>
<sequence length="274" mass="31566">MEETTRRAGAVTSDTRPNRTVTRETECYDAPGASLLGMTQRRAHTIIRQIRAKETPARRRTKQNVKRVKTAVNRQNGATPTEDEIWSALKSRDVARNVRNFLWKGIHGGHKIGDYFTGMPAPWCEYAKCPLCDTTEDLQHILFDCESRERTTIWRLASEFTSDRLSQWPNLDVGSILGSPLLKFTTNDNKAEGLTRLMRIVIVESAFLIWKIRCERRIEHEDDTDAAPSGEEITGRWYATINARVAHDRHLTNKRRYKRKALNEDLVLETWEGL</sequence>
<dbReference type="STRING" id="1314781.A0A165CEP0"/>
<evidence type="ECO:0000313" key="2">
    <source>
        <dbReference type="Proteomes" id="UP000077266"/>
    </source>
</evidence>
<evidence type="ECO:0000313" key="1">
    <source>
        <dbReference type="EMBL" id="KZV82330.1"/>
    </source>
</evidence>
<dbReference type="EMBL" id="KV426330">
    <property type="protein sequence ID" value="KZV82330.1"/>
    <property type="molecule type" value="Genomic_DNA"/>
</dbReference>
<accession>A0A165CEP0</accession>
<keyword evidence="2" id="KW-1185">Reference proteome</keyword>
<proteinExistence type="predicted"/>